<dbReference type="InterPro" id="IPR008930">
    <property type="entry name" value="Terpenoid_cyclase/PrenylTrfase"/>
</dbReference>
<feature type="region of interest" description="Disordered" evidence="1">
    <location>
        <begin position="592"/>
        <end position="666"/>
    </location>
</feature>
<keyword evidence="6" id="KW-1185">Reference proteome</keyword>
<keyword evidence="2" id="KW-0472">Membrane</keyword>
<comment type="caution">
    <text evidence="5">The sequence shown here is derived from an EMBL/GenBank/DDBJ whole genome shotgun (WGS) entry which is preliminary data.</text>
</comment>
<dbReference type="RefSeq" id="WP_020281386.1">
    <property type="nucleotide sequence ID" value="NZ_AZED01000005.1"/>
</dbReference>
<dbReference type="EMBL" id="BASH01000004">
    <property type="protein sequence ID" value="GAD16946.1"/>
    <property type="molecule type" value="Genomic_DNA"/>
</dbReference>
<feature type="domain" description="Transcobalamin-like C-terminal" evidence="3">
    <location>
        <begin position="688"/>
        <end position="763"/>
    </location>
</feature>
<organism evidence="5 6">
    <name type="scientific">Lentilactobacillus otakiensis DSM 19908 = JCM 15040</name>
    <dbReference type="NCBI Taxonomy" id="1423780"/>
    <lineage>
        <taxon>Bacteria</taxon>
        <taxon>Bacillati</taxon>
        <taxon>Bacillota</taxon>
        <taxon>Bacilli</taxon>
        <taxon>Lactobacillales</taxon>
        <taxon>Lactobacillaceae</taxon>
        <taxon>Lentilactobacillus</taxon>
    </lineage>
</organism>
<protein>
    <recommendedName>
        <fullName evidence="7">DUF4430 domain-containing protein</fullName>
    </recommendedName>
</protein>
<reference evidence="6" key="1">
    <citation type="journal article" date="2013" name="Genome Announc.">
        <title>Draft Genome Sequence of D-Branched-Chain Amino Acid Producer Lactobacillus otakiensis JCM 15040T, Isolated from a Traditional Japanese Pickle.</title>
        <authorList>
            <person name="Doi K."/>
            <person name="Mori K."/>
            <person name="Mutaguchi Y."/>
            <person name="Tashiro K."/>
            <person name="Fujino Y."/>
            <person name="Ohmori T."/>
            <person name="Kuhara S."/>
            <person name="Ohshima T."/>
        </authorList>
    </citation>
    <scope>NUCLEOTIDE SEQUENCE [LARGE SCALE GENOMIC DNA]</scope>
    <source>
        <strain evidence="6">JCM 15040</strain>
    </source>
</reference>
<dbReference type="GeneID" id="301047123"/>
<feature type="domain" description="DUF5776" evidence="4">
    <location>
        <begin position="519"/>
        <end position="585"/>
    </location>
</feature>
<evidence type="ECO:0000313" key="6">
    <source>
        <dbReference type="Proteomes" id="UP000016361"/>
    </source>
</evidence>
<name>S4NM21_9LACO</name>
<evidence type="ECO:0000256" key="1">
    <source>
        <dbReference type="SAM" id="MobiDB-lite"/>
    </source>
</evidence>
<evidence type="ECO:0008006" key="7">
    <source>
        <dbReference type="Google" id="ProtNLM"/>
    </source>
</evidence>
<evidence type="ECO:0000259" key="3">
    <source>
        <dbReference type="Pfam" id="PF14478"/>
    </source>
</evidence>
<dbReference type="AlphaFoldDB" id="S4NM21"/>
<evidence type="ECO:0000256" key="2">
    <source>
        <dbReference type="SAM" id="Phobius"/>
    </source>
</evidence>
<dbReference type="eggNOG" id="ENOG5033AEP">
    <property type="taxonomic scope" value="Bacteria"/>
</dbReference>
<dbReference type="SUPFAM" id="SSF48239">
    <property type="entry name" value="Terpenoid cyclases/Protein prenyltransferases"/>
    <property type="match status" value="1"/>
</dbReference>
<dbReference type="PATRIC" id="fig|1423780.4.peg.2124"/>
<feature type="compositionally biased region" description="Polar residues" evidence="1">
    <location>
        <begin position="592"/>
        <end position="603"/>
    </location>
</feature>
<accession>S4NM21</accession>
<feature type="transmembrane region" description="Helical" evidence="2">
    <location>
        <begin position="7"/>
        <end position="27"/>
    </location>
</feature>
<sequence>MKKKQLIYWISLVMGMFLLAIGGGNFAKADTAANVDSAIVTGVKLTAQKDTLDAWDAAILATSDGGITDAQADNAYQDIVTTNGFLSGNTQNLSGVSNVAGVIGLRALDKDPANVEKKDLVGQVINDPQAKIDKPSLYTLVNDLEALSTGSYGKTSEAARATLTAKILADRDATSGIWTSTWGDVDLTGRAIQALSMNMNQPGVPAAIQKAVTVVENNYYQQNGGFGNKTNQEDQYNNITMVNALAAAGVDVYTSLNGKPGYVAPVQRLLDQKDISADSNSMLLQQATYTLEQARFTKDGGQGWIFDFAKNPTFRPRELAQLNAAANTKQQAINNDSQASAGDKATAINTINQTLENYITKINADTTSEAAIADRAVGVAEMNNVKVVDSSAESSSATTINNNYTTIINSTPSASSPSAASSSSTTTTVTKPTTTKKSKSAKGSVVYGLTTLKLYKSTNFTKHNLAKTYKKQHRTNRPMFLVLRQVTSKQGHAVYRVKDMKSGKTGYMLSARKYLTGAYYSAKVTRVKVINPKGINESNYLDLTNKKQHVKKNKSLSVQKVVGYGHTTRLLLTNGRYISANKKLVMATKIAKTSGQNTDTVETPVTPAPSTSSSSSSTTTSTSTSTTTNPAGTSSSTSNGSNNTPTNGSGNNSSNSGSNTNPTTETVTVSVNANGSVIASGSVTVSKGATALDALNTLAAQHGLSITTVGSGITAYVKGINGYNAGPAGTMTGWLYSINGNQPNTSIGAYVVANGDRISLNYNK</sequence>
<evidence type="ECO:0000313" key="5">
    <source>
        <dbReference type="EMBL" id="GAD16946.1"/>
    </source>
</evidence>
<dbReference type="InterPro" id="IPR027954">
    <property type="entry name" value="Transcobalamin-like_C"/>
</dbReference>
<keyword evidence="2" id="KW-0812">Transmembrane</keyword>
<dbReference type="Pfam" id="PF14478">
    <property type="entry name" value="DUF4430"/>
    <property type="match status" value="1"/>
</dbReference>
<keyword evidence="2" id="KW-1133">Transmembrane helix</keyword>
<gene>
    <name evidence="5" type="ORF">LOT_1484</name>
</gene>
<feature type="region of interest" description="Disordered" evidence="1">
    <location>
        <begin position="410"/>
        <end position="437"/>
    </location>
</feature>
<dbReference type="STRING" id="1423780.FD05_GL002092"/>
<feature type="compositionally biased region" description="Low complexity" evidence="1">
    <location>
        <begin position="608"/>
        <end position="664"/>
    </location>
</feature>
<dbReference type="InterPro" id="IPR044081">
    <property type="entry name" value="DUF5776"/>
</dbReference>
<proteinExistence type="predicted"/>
<evidence type="ECO:0000259" key="4">
    <source>
        <dbReference type="Pfam" id="PF19087"/>
    </source>
</evidence>
<dbReference type="Gene3D" id="2.170.130.30">
    <property type="match status" value="1"/>
</dbReference>
<dbReference type="OrthoDB" id="2356646at2"/>
<dbReference type="Pfam" id="PF19087">
    <property type="entry name" value="DUF5776"/>
    <property type="match status" value="1"/>
</dbReference>
<dbReference type="Proteomes" id="UP000016361">
    <property type="component" value="Unassembled WGS sequence"/>
</dbReference>
<feature type="compositionally biased region" description="Low complexity" evidence="1">
    <location>
        <begin position="410"/>
        <end position="433"/>
    </location>
</feature>